<evidence type="ECO:0000313" key="2">
    <source>
        <dbReference type="EMBL" id="EMF79762.1"/>
    </source>
</evidence>
<sequence>MEINRDLNPLHVNEEYAKTTIFGTRIASGLATSLLRRFSELLSWEP</sequence>
<reference evidence="2 3" key="1">
    <citation type="submission" date="2013-01" db="EMBL/GenBank/DDBJ databases">
        <authorList>
            <person name="Harkins D.M."/>
            <person name="Durkin A.S."/>
            <person name="Brinkac L.M."/>
            <person name="Haft D.H."/>
            <person name="Selengut J.D."/>
            <person name="Sanka R."/>
            <person name="DePew J."/>
            <person name="Purushe J."/>
            <person name="Tulsiani S.M."/>
            <person name="Graham G.C."/>
            <person name="Burns M.-A."/>
            <person name="Dohnt M.F."/>
            <person name="Smythe L.D."/>
            <person name="McKay D.B."/>
            <person name="Craig S.B."/>
            <person name="Vinetz J.M."/>
            <person name="Sutton G.G."/>
            <person name="Nierman W.C."/>
            <person name="Fouts D.E."/>
        </authorList>
    </citation>
    <scope>NUCLEOTIDE SEQUENCE [LARGE SCALE GENOMIC DNA]</scope>
    <source>
        <strain evidence="2 3">LT2116</strain>
    </source>
</reference>
<dbReference type="Proteomes" id="UP000011770">
    <property type="component" value="Unassembled WGS sequence"/>
</dbReference>
<dbReference type="InterPro" id="IPR002539">
    <property type="entry name" value="MaoC-like_dom"/>
</dbReference>
<comment type="caution">
    <text evidence="2">The sequence shown here is derived from an EMBL/GenBank/DDBJ whole genome shotgun (WGS) entry which is preliminary data.</text>
</comment>
<name>M3FH22_9LEPT</name>
<evidence type="ECO:0000259" key="1">
    <source>
        <dbReference type="Pfam" id="PF01575"/>
    </source>
</evidence>
<gene>
    <name evidence="2" type="ORF">LEP1GSC188_1611</name>
</gene>
<dbReference type="EMBL" id="AHOR02000076">
    <property type="protein sequence ID" value="EMF79762.1"/>
    <property type="molecule type" value="Genomic_DNA"/>
</dbReference>
<dbReference type="InterPro" id="IPR029069">
    <property type="entry name" value="HotDog_dom_sf"/>
</dbReference>
<accession>M3FH22</accession>
<organism evidence="2 3">
    <name type="scientific">Leptospira weilii serovar Topaz str. LT2116</name>
    <dbReference type="NCBI Taxonomy" id="1088540"/>
    <lineage>
        <taxon>Bacteria</taxon>
        <taxon>Pseudomonadati</taxon>
        <taxon>Spirochaetota</taxon>
        <taxon>Spirochaetia</taxon>
        <taxon>Leptospirales</taxon>
        <taxon>Leptospiraceae</taxon>
        <taxon>Leptospira</taxon>
    </lineage>
</organism>
<feature type="domain" description="MaoC-like" evidence="1">
    <location>
        <begin position="5"/>
        <end position="33"/>
    </location>
</feature>
<dbReference type="SUPFAM" id="SSF54637">
    <property type="entry name" value="Thioesterase/thiol ester dehydrase-isomerase"/>
    <property type="match status" value="1"/>
</dbReference>
<evidence type="ECO:0000313" key="3">
    <source>
        <dbReference type="Proteomes" id="UP000011770"/>
    </source>
</evidence>
<dbReference type="Gene3D" id="3.10.129.10">
    <property type="entry name" value="Hotdog Thioesterase"/>
    <property type="match status" value="1"/>
</dbReference>
<dbReference type="AlphaFoldDB" id="M3FH22"/>
<protein>
    <submittedName>
        <fullName evidence="2">MaoC-like protein</fullName>
    </submittedName>
</protein>
<dbReference type="Pfam" id="PF01575">
    <property type="entry name" value="MaoC_dehydratas"/>
    <property type="match status" value="1"/>
</dbReference>
<proteinExistence type="predicted"/>